<dbReference type="InterPro" id="IPR023296">
    <property type="entry name" value="Glyco_hydro_beta-prop_sf"/>
</dbReference>
<sequence>MQSEIRVGLLLDSVQVPHWQRSLVDDLLTTGMATVSVFAAQPPPSVPHSFLFNLFTRLDRAAFSRNSQPDALASMVLNAIQRYPPDALASFPLDVLLDLRRHPAPLVFPETTSGIWSVCGAAGEPWYLMGMQETSHGQPVAQVQLRMQTKPDTHPVMLAQSWSSTHPVSPHLTRNHLCWRASQLILRTLKHLHRTGPGAFLQWAGQQPVTGLPVLPAIRFLQSVGMLSRYSQAILQKIRQRARFSDQWFLLYRFEQLNPATDFPAFTRIMPPKGMQFWADPHVVFHENRWYIFLEELPEGTANAHISVMELRPDGSYTLPQRILERPYHLSYPFVFRWQGAYYMIPETMDNQTIELYRCLDFPLRWEFAGNLMTGIRAVDATLLYHDETWWLFASETDKGLKPWDELSIFYTNDLLKGPWTPHPQNPVVSDVRRGRPAGRIFQHQGYWYRPSQNSSGMYGYGLNLNRITVLTKTDYQEEIIRAVTPETAEALEGLHTFSHDHGLTVIDGFWWKPNS</sequence>
<evidence type="ECO:0000256" key="2">
    <source>
        <dbReference type="ARBA" id="ARBA00023277"/>
    </source>
</evidence>
<dbReference type="OrthoDB" id="9806170at2"/>
<protein>
    <recommendedName>
        <fullName evidence="3">Glucosamine inositolphosphorylceramide transferase 1 N-terminal domain-containing protein</fullName>
    </recommendedName>
</protein>
<dbReference type="RefSeq" id="WP_071504377.1">
    <property type="nucleotide sequence ID" value="NZ_MORL01000009.1"/>
</dbReference>
<gene>
    <name evidence="4" type="ORF">BLX24_16950</name>
</gene>
<dbReference type="PANTHER" id="PTHR43772:SF2">
    <property type="entry name" value="PUTATIVE (AFU_ORTHOLOGUE AFUA_2G04480)-RELATED"/>
    <property type="match status" value="1"/>
</dbReference>
<dbReference type="Gene3D" id="2.115.10.20">
    <property type="entry name" value="Glycosyl hydrolase domain, family 43"/>
    <property type="match status" value="1"/>
</dbReference>
<evidence type="ECO:0000313" key="5">
    <source>
        <dbReference type="Proteomes" id="UP000181790"/>
    </source>
</evidence>
<reference evidence="4 5" key="1">
    <citation type="submission" date="2016-10" db="EMBL/GenBank/DDBJ databases">
        <title>Arsenicibacter rosenii gen. nov., sp. nov., an efficient arsenic-methylating bacterium isolated from an arsenic-contaminated paddy soil.</title>
        <authorList>
            <person name="Huang K."/>
        </authorList>
    </citation>
    <scope>NUCLEOTIDE SEQUENCE [LARGE SCALE GENOMIC DNA]</scope>
    <source>
        <strain evidence="4 5">SM-1</strain>
    </source>
</reference>
<comment type="caution">
    <text evidence="4">The sequence shown here is derived from an EMBL/GenBank/DDBJ whole genome shotgun (WGS) entry which is preliminary data.</text>
</comment>
<keyword evidence="1" id="KW-0624">Polysaccharide degradation</keyword>
<dbReference type="SUPFAM" id="SSF75005">
    <property type="entry name" value="Arabinanase/levansucrase/invertase"/>
    <property type="match status" value="1"/>
</dbReference>
<evidence type="ECO:0000313" key="4">
    <source>
        <dbReference type="EMBL" id="OIN57789.1"/>
    </source>
</evidence>
<dbReference type="GO" id="GO:0045493">
    <property type="term" value="P:xylan catabolic process"/>
    <property type="evidence" value="ECO:0007669"/>
    <property type="project" value="UniProtKB-KW"/>
</dbReference>
<dbReference type="InterPro" id="IPR056442">
    <property type="entry name" value="GINT1_N"/>
</dbReference>
<keyword evidence="2" id="KW-0119">Carbohydrate metabolism</keyword>
<keyword evidence="5" id="KW-1185">Reference proteome</keyword>
<evidence type="ECO:0000256" key="1">
    <source>
        <dbReference type="ARBA" id="ARBA00022651"/>
    </source>
</evidence>
<dbReference type="InterPro" id="IPR052176">
    <property type="entry name" value="Glycosyl_Hydrlase_43_Enz"/>
</dbReference>
<feature type="domain" description="Glucosamine inositolphosphorylceramide transferase 1 N-terminal" evidence="3">
    <location>
        <begin position="276"/>
        <end position="482"/>
    </location>
</feature>
<dbReference type="PANTHER" id="PTHR43772">
    <property type="entry name" value="ENDO-1,4-BETA-XYLANASE"/>
    <property type="match status" value="1"/>
</dbReference>
<dbReference type="AlphaFoldDB" id="A0A1S2VGF2"/>
<organism evidence="4 5">
    <name type="scientific">Arsenicibacter rosenii</name>
    <dbReference type="NCBI Taxonomy" id="1750698"/>
    <lineage>
        <taxon>Bacteria</taxon>
        <taxon>Pseudomonadati</taxon>
        <taxon>Bacteroidota</taxon>
        <taxon>Cytophagia</taxon>
        <taxon>Cytophagales</taxon>
        <taxon>Spirosomataceae</taxon>
        <taxon>Arsenicibacter</taxon>
    </lineage>
</organism>
<keyword evidence="1" id="KW-0858">Xylan degradation</keyword>
<proteinExistence type="predicted"/>
<accession>A0A1S2VGF2</accession>
<evidence type="ECO:0000259" key="3">
    <source>
        <dbReference type="Pfam" id="PF24793"/>
    </source>
</evidence>
<dbReference type="Pfam" id="PF24793">
    <property type="entry name" value="GINT1_N"/>
    <property type="match status" value="1"/>
</dbReference>
<name>A0A1S2VGF2_9BACT</name>
<dbReference type="Proteomes" id="UP000181790">
    <property type="component" value="Unassembled WGS sequence"/>
</dbReference>
<dbReference type="EMBL" id="MORL01000009">
    <property type="protein sequence ID" value="OIN57789.1"/>
    <property type="molecule type" value="Genomic_DNA"/>
</dbReference>